<dbReference type="OrthoDB" id="5813613at2759"/>
<organism evidence="7 8">
    <name type="scientific">Brachionus calyciflorus</name>
    <dbReference type="NCBI Taxonomy" id="104777"/>
    <lineage>
        <taxon>Eukaryota</taxon>
        <taxon>Metazoa</taxon>
        <taxon>Spiralia</taxon>
        <taxon>Gnathifera</taxon>
        <taxon>Rotifera</taxon>
        <taxon>Eurotatoria</taxon>
        <taxon>Monogononta</taxon>
        <taxon>Pseudotrocha</taxon>
        <taxon>Ploima</taxon>
        <taxon>Brachionidae</taxon>
        <taxon>Brachionus</taxon>
    </lineage>
</organism>
<keyword evidence="5" id="KW-0527">Neuropeptide</keyword>
<keyword evidence="4" id="KW-0027">Amidation</keyword>
<dbReference type="Proteomes" id="UP000663879">
    <property type="component" value="Unassembled WGS sequence"/>
</dbReference>
<evidence type="ECO:0000256" key="6">
    <source>
        <dbReference type="SAM" id="SignalP"/>
    </source>
</evidence>
<dbReference type="Pfam" id="PF01581">
    <property type="entry name" value="FARP"/>
    <property type="match status" value="2"/>
</dbReference>
<comment type="similarity">
    <text evidence="2">Belongs to the FARP (FMRFamide related peptide) family.</text>
</comment>
<reference evidence="7" key="1">
    <citation type="submission" date="2021-02" db="EMBL/GenBank/DDBJ databases">
        <authorList>
            <person name="Nowell W R."/>
        </authorList>
    </citation>
    <scope>NUCLEOTIDE SEQUENCE</scope>
    <source>
        <strain evidence="7">Ploen Becks lab</strain>
    </source>
</reference>
<dbReference type="EMBL" id="CAJNOC010001606">
    <property type="protein sequence ID" value="CAF0878043.1"/>
    <property type="molecule type" value="Genomic_DNA"/>
</dbReference>
<gene>
    <name evidence="7" type="ORF">OXX778_LOCUS10271</name>
</gene>
<accession>A0A813XZA6</accession>
<keyword evidence="3" id="KW-0964">Secreted</keyword>
<evidence type="ECO:0000256" key="3">
    <source>
        <dbReference type="ARBA" id="ARBA00022525"/>
    </source>
</evidence>
<keyword evidence="8" id="KW-1185">Reference proteome</keyword>
<evidence type="ECO:0000256" key="2">
    <source>
        <dbReference type="ARBA" id="ARBA00006356"/>
    </source>
</evidence>
<feature type="chain" id="PRO_5032931450" evidence="6">
    <location>
        <begin position="20"/>
        <end position="151"/>
    </location>
</feature>
<dbReference type="InterPro" id="IPR002544">
    <property type="entry name" value="FMRFamid-related_peptide-like"/>
</dbReference>
<keyword evidence="6" id="KW-0732">Signal</keyword>
<dbReference type="GO" id="GO:0007218">
    <property type="term" value="P:neuropeptide signaling pathway"/>
    <property type="evidence" value="ECO:0007669"/>
    <property type="project" value="UniProtKB-KW"/>
</dbReference>
<feature type="signal peptide" evidence="6">
    <location>
        <begin position="1"/>
        <end position="19"/>
    </location>
</feature>
<dbReference type="AlphaFoldDB" id="A0A813XZA6"/>
<evidence type="ECO:0000256" key="5">
    <source>
        <dbReference type="ARBA" id="ARBA00023320"/>
    </source>
</evidence>
<dbReference type="GO" id="GO:0005576">
    <property type="term" value="C:extracellular region"/>
    <property type="evidence" value="ECO:0007669"/>
    <property type="project" value="UniProtKB-SubCell"/>
</dbReference>
<evidence type="ECO:0000313" key="8">
    <source>
        <dbReference type="Proteomes" id="UP000663879"/>
    </source>
</evidence>
<protein>
    <submittedName>
        <fullName evidence="7">Uncharacterized protein</fullName>
    </submittedName>
</protein>
<proteinExistence type="inferred from homology"/>
<evidence type="ECO:0000313" key="7">
    <source>
        <dbReference type="EMBL" id="CAF0878043.1"/>
    </source>
</evidence>
<comment type="caution">
    <text evidence="7">The sequence shown here is derived from an EMBL/GenBank/DDBJ whole genome shotgun (WGS) entry which is preliminary data.</text>
</comment>
<name>A0A813XZA6_9BILA</name>
<evidence type="ECO:0000256" key="4">
    <source>
        <dbReference type="ARBA" id="ARBA00022815"/>
    </source>
</evidence>
<comment type="subcellular location">
    <subcellularLocation>
        <location evidence="1">Secreted</location>
    </subcellularLocation>
</comment>
<sequence length="151" mass="17306">MNWYLKIYSILAVLIGIQIHDMICTSSSSLENEIESKTVDQSDKLQTLININKLILKLKQASDAYETEILSEFKESDSKLNGLVQDESLEDSSSDENLESKRSAYLRFGRSPAFLRFGRNQAYLRFGKSLDSLKRNPTYLRFGRRLAENIA</sequence>
<evidence type="ECO:0000256" key="1">
    <source>
        <dbReference type="ARBA" id="ARBA00004613"/>
    </source>
</evidence>